<dbReference type="PIRSF" id="PIRSF003113">
    <property type="entry name" value="BolA"/>
    <property type="match status" value="1"/>
</dbReference>
<evidence type="ECO:0000256" key="1">
    <source>
        <dbReference type="ARBA" id="ARBA00005578"/>
    </source>
</evidence>
<organism evidence="3 4">
    <name type="scientific">Silvanigrella aquatica</name>
    <dbReference type="NCBI Taxonomy" id="1915309"/>
    <lineage>
        <taxon>Bacteria</taxon>
        <taxon>Pseudomonadati</taxon>
        <taxon>Bdellovibrionota</taxon>
        <taxon>Oligoflexia</taxon>
        <taxon>Silvanigrellales</taxon>
        <taxon>Silvanigrellaceae</taxon>
        <taxon>Silvanigrella</taxon>
    </lineage>
</organism>
<gene>
    <name evidence="3" type="ORF">AXG55_08960</name>
</gene>
<dbReference type="AlphaFoldDB" id="A0A1L4D1E5"/>
<dbReference type="STRING" id="1915309.AXG55_08960"/>
<protein>
    <recommendedName>
        <fullName evidence="5">BolA family transcriptional regulator</fullName>
    </recommendedName>
</protein>
<proteinExistence type="inferred from homology"/>
<dbReference type="Proteomes" id="UP000184731">
    <property type="component" value="Chromosome"/>
</dbReference>
<dbReference type="InterPro" id="IPR036065">
    <property type="entry name" value="BolA-like_sf"/>
</dbReference>
<dbReference type="Gene3D" id="3.30.300.90">
    <property type="entry name" value="BolA-like"/>
    <property type="match status" value="1"/>
</dbReference>
<evidence type="ECO:0000313" key="4">
    <source>
        <dbReference type="Proteomes" id="UP000184731"/>
    </source>
</evidence>
<dbReference type="EMBL" id="CP017834">
    <property type="protein sequence ID" value="APJ04029.1"/>
    <property type="molecule type" value="Genomic_DNA"/>
</dbReference>
<accession>A0A1L4D1E5</accession>
<dbReference type="PANTHER" id="PTHR46229">
    <property type="entry name" value="BOLA TRANSCRIPTION REGULATOR"/>
    <property type="match status" value="1"/>
</dbReference>
<dbReference type="OrthoDB" id="5297032at2"/>
<dbReference type="PANTHER" id="PTHR46229:SF2">
    <property type="entry name" value="BOLA-LIKE PROTEIN 1"/>
    <property type="match status" value="1"/>
</dbReference>
<name>A0A1L4D1E5_9BACT</name>
<keyword evidence="4" id="KW-1185">Reference proteome</keyword>
<evidence type="ECO:0000313" key="3">
    <source>
        <dbReference type="EMBL" id="APJ04029.1"/>
    </source>
</evidence>
<dbReference type="InterPro" id="IPR002634">
    <property type="entry name" value="BolA"/>
</dbReference>
<dbReference type="SUPFAM" id="SSF82657">
    <property type="entry name" value="BolA-like"/>
    <property type="match status" value="1"/>
</dbReference>
<dbReference type="RefSeq" id="WP_148697776.1">
    <property type="nucleotide sequence ID" value="NZ_CP017834.1"/>
</dbReference>
<evidence type="ECO:0000256" key="2">
    <source>
        <dbReference type="RuleBase" id="RU003860"/>
    </source>
</evidence>
<reference evidence="3 4" key="1">
    <citation type="submission" date="2016-10" db="EMBL/GenBank/DDBJ databases">
        <title>Silvanigrella aquatica sp. nov., isolated from a freshwater lake located in the Black Forest, Germany, description of Silvanigrellaceae fam. nov., Silvanigrellales ord. nov., reclassification of the order Bdellovibrionales in the class Oligoflexia, reclassification of the families Bacteriovoracaceae and Halobacteriovoraceae in the new order Bacteriovoracales ord. nov., and reclassification of the family Pseudobacteriovoracaceae in the order Oligoflexiales.</title>
        <authorList>
            <person name="Hahn M.W."/>
            <person name="Schmidt J."/>
            <person name="Koll U."/>
            <person name="Rohde M."/>
            <person name="Verbag S."/>
            <person name="Pitt A."/>
            <person name="Nakai R."/>
            <person name="Naganuma T."/>
            <person name="Lang E."/>
        </authorList>
    </citation>
    <scope>NUCLEOTIDE SEQUENCE [LARGE SCALE GENOMIC DNA]</scope>
    <source>
        <strain evidence="3 4">MWH-Nonnen-W8red</strain>
    </source>
</reference>
<dbReference type="InterPro" id="IPR050961">
    <property type="entry name" value="BolA/IbaG_stress_morph_reg"/>
</dbReference>
<evidence type="ECO:0008006" key="5">
    <source>
        <dbReference type="Google" id="ProtNLM"/>
    </source>
</evidence>
<sequence>MLNHEVKQRIESGIQGAECLVSEFSGGNDHYSVVVIADAFDGQAALKRHRMIMELFQNEMNTGEVHALTIKTFTRQQWENEKQKMAAKPF</sequence>
<dbReference type="Pfam" id="PF01722">
    <property type="entry name" value="BolA"/>
    <property type="match status" value="1"/>
</dbReference>
<dbReference type="KEGG" id="saqi:AXG55_08960"/>
<comment type="similarity">
    <text evidence="1 2">Belongs to the BolA/IbaG family.</text>
</comment>